<dbReference type="Proteomes" id="UP000005038">
    <property type="component" value="Unassembled WGS sequence"/>
</dbReference>
<dbReference type="STRING" id="1108044.GOOTI_230_00110"/>
<dbReference type="EMBL" id="BAFB01000230">
    <property type="protein sequence ID" value="GAB36586.1"/>
    <property type="molecule type" value="Genomic_DNA"/>
</dbReference>
<dbReference type="OrthoDB" id="4381629at2"/>
<name>H5TSX8_GORO1</name>
<evidence type="ECO:0000313" key="2">
    <source>
        <dbReference type="Proteomes" id="UP000005038"/>
    </source>
</evidence>
<comment type="caution">
    <text evidence="1">The sequence shown here is derived from an EMBL/GenBank/DDBJ whole genome shotgun (WGS) entry which is preliminary data.</text>
</comment>
<evidence type="ECO:0000313" key="1">
    <source>
        <dbReference type="EMBL" id="GAB36586.1"/>
    </source>
</evidence>
<reference evidence="1" key="1">
    <citation type="submission" date="2012-02" db="EMBL/GenBank/DDBJ databases">
        <title>Whole genome shotgun sequence of Gordonia otitidis NBRC 100426.</title>
        <authorList>
            <person name="Yoshida I."/>
            <person name="Hosoyama A."/>
            <person name="Tsuchikane K."/>
            <person name="Katsumata H."/>
            <person name="Yamazaki S."/>
            <person name="Fujita N."/>
        </authorList>
    </citation>
    <scope>NUCLEOTIDE SEQUENCE [LARGE SCALE GENOMIC DNA]</scope>
    <source>
        <strain evidence="1">NBRC 100426</strain>
    </source>
</reference>
<evidence type="ECO:0008006" key="3">
    <source>
        <dbReference type="Google" id="ProtNLM"/>
    </source>
</evidence>
<sequence>MTELTPYSTSLSPHALDSYARVQEAAAQRVTAHAASSRRDLTALTPTFGVIGSDFLAALSATMQSRADRLDSLAATHGRIGTHTTTAAVAYSDADADAADLQLRLP</sequence>
<proteinExistence type="predicted"/>
<protein>
    <recommendedName>
        <fullName evidence="3">ESX-1 secretion-associated protein</fullName>
    </recommendedName>
</protein>
<dbReference type="GO" id="GO:0009306">
    <property type="term" value="P:protein secretion"/>
    <property type="evidence" value="ECO:0007669"/>
    <property type="project" value="InterPro"/>
</dbReference>
<dbReference type="AlphaFoldDB" id="H5TSX8"/>
<dbReference type="Pfam" id="PF10824">
    <property type="entry name" value="T7SS_ESX_EspC"/>
    <property type="match status" value="1"/>
</dbReference>
<gene>
    <name evidence="1" type="ORF">GOOTI_230_00110</name>
</gene>
<accession>H5TSX8</accession>
<dbReference type="RefSeq" id="WP_007240760.1">
    <property type="nucleotide sequence ID" value="NZ_BAFB01000230.1"/>
</dbReference>
<keyword evidence="2" id="KW-1185">Reference proteome</keyword>
<organism evidence="1 2">
    <name type="scientific">Gordonia otitidis (strain DSM 44809 / CCUG 52243 / JCM 12355 / NBRC 100426 / IFM 10032)</name>
    <dbReference type="NCBI Taxonomy" id="1108044"/>
    <lineage>
        <taxon>Bacteria</taxon>
        <taxon>Bacillati</taxon>
        <taxon>Actinomycetota</taxon>
        <taxon>Actinomycetes</taxon>
        <taxon>Mycobacteriales</taxon>
        <taxon>Gordoniaceae</taxon>
        <taxon>Gordonia</taxon>
    </lineage>
</organism>
<dbReference type="InterPro" id="IPR022536">
    <property type="entry name" value="EspC"/>
</dbReference>